<accession>A0A918G6M4</accession>
<evidence type="ECO:0000259" key="1">
    <source>
        <dbReference type="PROSITE" id="PS50943"/>
    </source>
</evidence>
<reference evidence="2" key="1">
    <citation type="journal article" date="2014" name="Int. J. Syst. Evol. Microbiol.">
        <title>Complete genome sequence of Corynebacterium casei LMG S-19264T (=DSM 44701T), isolated from a smear-ripened cheese.</title>
        <authorList>
            <consortium name="US DOE Joint Genome Institute (JGI-PGF)"/>
            <person name="Walter F."/>
            <person name="Albersmeier A."/>
            <person name="Kalinowski J."/>
            <person name="Ruckert C."/>
        </authorList>
    </citation>
    <scope>NUCLEOTIDE SEQUENCE</scope>
    <source>
        <strain evidence="2">JCM 3276</strain>
    </source>
</reference>
<dbReference type="GO" id="GO:0003677">
    <property type="term" value="F:DNA binding"/>
    <property type="evidence" value="ECO:0007669"/>
    <property type="project" value="InterPro"/>
</dbReference>
<reference evidence="2" key="2">
    <citation type="submission" date="2020-09" db="EMBL/GenBank/DDBJ databases">
        <authorList>
            <person name="Sun Q."/>
            <person name="Ohkuma M."/>
        </authorList>
    </citation>
    <scope>NUCLEOTIDE SEQUENCE</scope>
    <source>
        <strain evidence="2">JCM 3276</strain>
    </source>
</reference>
<dbReference type="Pfam" id="PF19054">
    <property type="entry name" value="DUF5753"/>
    <property type="match status" value="1"/>
</dbReference>
<dbReference type="Pfam" id="PF13560">
    <property type="entry name" value="HTH_31"/>
    <property type="match status" value="1"/>
</dbReference>
<dbReference type="InterPro" id="IPR001387">
    <property type="entry name" value="Cro/C1-type_HTH"/>
</dbReference>
<dbReference type="CDD" id="cd00093">
    <property type="entry name" value="HTH_XRE"/>
    <property type="match status" value="1"/>
</dbReference>
<name>A0A918G6M4_9PSEU</name>
<gene>
    <name evidence="2" type="ORF">GCM10010171_12840</name>
</gene>
<dbReference type="EMBL" id="BMRB01000001">
    <property type="protein sequence ID" value="GGS21554.1"/>
    <property type="molecule type" value="Genomic_DNA"/>
</dbReference>
<dbReference type="InterPro" id="IPR043917">
    <property type="entry name" value="DUF5753"/>
</dbReference>
<dbReference type="PROSITE" id="PS50943">
    <property type="entry name" value="HTH_CROC1"/>
    <property type="match status" value="1"/>
</dbReference>
<dbReference type="AlphaFoldDB" id="A0A918G6M4"/>
<dbReference type="SUPFAM" id="SSF47413">
    <property type="entry name" value="lambda repressor-like DNA-binding domains"/>
    <property type="match status" value="1"/>
</dbReference>
<evidence type="ECO:0000313" key="2">
    <source>
        <dbReference type="EMBL" id="GGS21554.1"/>
    </source>
</evidence>
<evidence type="ECO:0000313" key="3">
    <source>
        <dbReference type="Proteomes" id="UP000660680"/>
    </source>
</evidence>
<comment type="caution">
    <text evidence="2">The sequence shown here is derived from an EMBL/GenBank/DDBJ whole genome shotgun (WGS) entry which is preliminary data.</text>
</comment>
<sequence length="291" mass="32212">MTKTPKSIALGGAIRQARQAHGETLRDFAGRMGVDPAMMSRWETGARSPQPENVARMLTALGVTGERYKGLMTLAYGTGQDQWVATSLPEQQQQMFAFVSCEQQATRLVEFSPLLIPGLLQTTDYTRAIMSAPGVPPAEIEDRVRLRADRKEVILRPHPAHLTAIIGEGALYQGIGGAAVTEGQLRYLLAIGRRANVELRIVPHGTGWHPGLEGPFHLIEGVNLITSVFVETRRSTLWLHKEADVRAYKQAVELILRHALSPGDSMRFVAHQVRRMETRRDLPDHVAQGHP</sequence>
<proteinExistence type="predicted"/>
<dbReference type="RefSeq" id="WP_189209305.1">
    <property type="nucleotide sequence ID" value="NZ_BMRB01000001.1"/>
</dbReference>
<dbReference type="SMART" id="SM00530">
    <property type="entry name" value="HTH_XRE"/>
    <property type="match status" value="1"/>
</dbReference>
<protein>
    <recommendedName>
        <fullName evidence="1">HTH cro/C1-type domain-containing protein</fullName>
    </recommendedName>
</protein>
<dbReference type="InterPro" id="IPR010982">
    <property type="entry name" value="Lambda_DNA-bd_dom_sf"/>
</dbReference>
<organism evidence="2 3">
    <name type="scientific">Actinokineospora fastidiosa</name>
    <dbReference type="NCBI Taxonomy" id="1816"/>
    <lineage>
        <taxon>Bacteria</taxon>
        <taxon>Bacillati</taxon>
        <taxon>Actinomycetota</taxon>
        <taxon>Actinomycetes</taxon>
        <taxon>Pseudonocardiales</taxon>
        <taxon>Pseudonocardiaceae</taxon>
        <taxon>Actinokineospora</taxon>
    </lineage>
</organism>
<keyword evidence="3" id="KW-1185">Reference proteome</keyword>
<dbReference type="Gene3D" id="1.10.260.40">
    <property type="entry name" value="lambda repressor-like DNA-binding domains"/>
    <property type="match status" value="1"/>
</dbReference>
<feature type="domain" description="HTH cro/C1-type" evidence="1">
    <location>
        <begin position="14"/>
        <end position="67"/>
    </location>
</feature>
<dbReference type="Proteomes" id="UP000660680">
    <property type="component" value="Unassembled WGS sequence"/>
</dbReference>